<organism evidence="1">
    <name type="scientific">Pantoea phage Survivor</name>
    <dbReference type="NCBI Taxonomy" id="3232176"/>
    <lineage>
        <taxon>Viruses</taxon>
        <taxon>Duplodnaviria</taxon>
        <taxon>Heunggongvirae</taxon>
        <taxon>Uroviricota</taxon>
        <taxon>Caudoviricetes</taxon>
    </lineage>
</organism>
<sequence length="203" mass="23211">MSDYDAIAESVEQEHHEEKRIGGINLNTLRLATQVRELALQGVTLGNTFKHMDEVWLSLMTEDKRNLIVEQTATKVKYQLVNLYAVKLIKYLRSIVGLDLVPLAHQDPETRTWKLDSIILNIASNKVNDHEHLFRLMLVNLFGLNEQLVELSLKPTWAKYADYVRTVYDIDLGDASEVTEVPNLELIEGAIYNLLAGEDLVFF</sequence>
<accession>A0AAU8KXN8</accession>
<dbReference type="EMBL" id="PP885733">
    <property type="protein sequence ID" value="XCN28370.1"/>
    <property type="molecule type" value="Genomic_DNA"/>
</dbReference>
<proteinExistence type="predicted"/>
<name>A0AAU8KXN8_9CAUD</name>
<protein>
    <submittedName>
        <fullName evidence="1">Uncharacterized protein</fullName>
    </submittedName>
</protein>
<evidence type="ECO:0000313" key="1">
    <source>
        <dbReference type="EMBL" id="XCN28370.1"/>
    </source>
</evidence>
<reference evidence="1" key="1">
    <citation type="submission" date="2024-06" db="EMBL/GenBank/DDBJ databases">
        <authorList>
            <person name="Gannavaram S."/>
            <person name="Nemani S."/>
            <person name="Datta M."/>
            <person name="Picchiottino A."/>
            <person name="Mereddy A."/>
            <person name="Gannavaram N."/>
            <person name="Honeycutt C."/>
            <person name="Tran D."/>
            <person name="Choi K."/>
            <person name="Srinivasan K."/>
            <person name="Johnson A."/>
        </authorList>
    </citation>
    <scope>NUCLEOTIDE SEQUENCE</scope>
</reference>